<accession>E2RZE9</accession>
<reference evidence="1" key="1">
    <citation type="journal article" date="2010" name="J. Biomed. Biotechnol.">
        <title>Isolation of BAC Clones Containing Conserved Genes from Libraries of Three Distantly Related Moths: A Useful Resource for Comparative Genomics of Lepidoptera.</title>
        <authorList>
            <person name="Yasukochi Y."/>
            <person name="Tanaka-Okuyama M."/>
            <person name="Kamimura M."/>
            <person name="Nakano R."/>
            <person name="Naito Y."/>
            <person name="Ishikawa Y."/>
            <person name="Sahara K."/>
        </authorList>
    </citation>
    <scope>NUCLEOTIDE SEQUENCE</scope>
</reference>
<protein>
    <submittedName>
        <fullName evidence="1">Ribosomal protein SA</fullName>
    </submittedName>
</protein>
<feature type="non-terminal residue" evidence="1">
    <location>
        <position position="76"/>
    </location>
</feature>
<dbReference type="AlphaFoldDB" id="E2RZE9"/>
<dbReference type="Gene3D" id="3.40.50.10490">
    <property type="entry name" value="Glucose-6-phosphate isomerase like protein, domain 1"/>
    <property type="match status" value="1"/>
</dbReference>
<organism evidence="1">
    <name type="scientific">Ostrinia nubilalis</name>
    <name type="common">European corn borer</name>
    <name type="synonym">Pyralis nubilalis</name>
    <dbReference type="NCBI Taxonomy" id="29057"/>
    <lineage>
        <taxon>Eukaryota</taxon>
        <taxon>Metazoa</taxon>
        <taxon>Ecdysozoa</taxon>
        <taxon>Arthropoda</taxon>
        <taxon>Hexapoda</taxon>
        <taxon>Insecta</taxon>
        <taxon>Pterygota</taxon>
        <taxon>Neoptera</taxon>
        <taxon>Endopterygota</taxon>
        <taxon>Lepidoptera</taxon>
        <taxon>Glossata</taxon>
        <taxon>Ditrysia</taxon>
        <taxon>Pyraloidea</taxon>
        <taxon>Crambidae</taxon>
        <taxon>Pyraustinae</taxon>
        <taxon>Ostrinia</taxon>
    </lineage>
</organism>
<dbReference type="GO" id="GO:0005840">
    <property type="term" value="C:ribosome"/>
    <property type="evidence" value="ECO:0007669"/>
    <property type="project" value="UniProtKB-KW"/>
</dbReference>
<gene>
    <name evidence="1" type="primary">RpSA</name>
</gene>
<keyword evidence="1" id="KW-0689">Ribosomal protein</keyword>
<dbReference type="InterPro" id="IPR023591">
    <property type="entry name" value="Ribosomal_uS2_flav_dom_sf"/>
</dbReference>
<keyword evidence="1" id="KW-0687">Ribonucleoprotein</keyword>
<sequence>IEILRTYSSFRLVHSDSVPSSNSRLTPAPHLLLDASPLVLSLTSNFIQQIQAAFREPRLLIVLDPAQDHQPITEAS</sequence>
<dbReference type="EMBL" id="AB568274">
    <property type="protein sequence ID" value="BAJ23421.1"/>
    <property type="molecule type" value="Genomic_DNA"/>
</dbReference>
<evidence type="ECO:0000313" key="1">
    <source>
        <dbReference type="EMBL" id="BAJ23421.1"/>
    </source>
</evidence>
<proteinExistence type="predicted"/>
<feature type="non-terminal residue" evidence="1">
    <location>
        <position position="1"/>
    </location>
</feature>
<name>E2RZE9_OSTNU</name>
<dbReference type="SUPFAM" id="SSF52313">
    <property type="entry name" value="Ribosomal protein S2"/>
    <property type="match status" value="1"/>
</dbReference>